<reference evidence="1" key="1">
    <citation type="journal article" date="2021" name="Proc. Natl. Acad. Sci. U.S.A.">
        <title>A Catalog of Tens of Thousands of Viruses from Human Metagenomes Reveals Hidden Associations with Chronic Diseases.</title>
        <authorList>
            <person name="Tisza M.J."/>
            <person name="Buck C.B."/>
        </authorList>
    </citation>
    <scope>NUCLEOTIDE SEQUENCE</scope>
    <source>
        <strain evidence="1">CtXt06</strain>
    </source>
</reference>
<accession>A0A8S5V6X6</accession>
<organism evidence="1">
    <name type="scientific">CrAss-like virus sp. ctXt06</name>
    <dbReference type="NCBI Taxonomy" id="2825837"/>
    <lineage>
        <taxon>Viruses</taxon>
        <taxon>Duplodnaviria</taxon>
        <taxon>Heunggongvirae</taxon>
        <taxon>Uroviricota</taxon>
        <taxon>Caudoviricetes</taxon>
        <taxon>Crassvirales</taxon>
    </lineage>
</organism>
<evidence type="ECO:0000313" key="1">
    <source>
        <dbReference type="EMBL" id="DAG02454.1"/>
    </source>
</evidence>
<dbReference type="EMBL" id="BK016209">
    <property type="protein sequence ID" value="DAG02454.1"/>
    <property type="molecule type" value="Genomic_DNA"/>
</dbReference>
<sequence length="95" mass="10971">MVEMTKNWVARMINRHAETVVEIDKVKKHLANAANNPKISKVTFANLSLVLRDLKSLEKDYRTMLENENVTFTMAGEYYSKIGQINEKKNPDNND</sequence>
<name>A0A8S5V6X6_9CAUD</name>
<protein>
    <submittedName>
        <fullName evidence="1">Uncharacterized protein</fullName>
    </submittedName>
</protein>
<proteinExistence type="predicted"/>